<organism evidence="1 2">
    <name type="scientific">Thalassotalea eurytherma</name>
    <dbReference type="NCBI Taxonomy" id="1144278"/>
    <lineage>
        <taxon>Bacteria</taxon>
        <taxon>Pseudomonadati</taxon>
        <taxon>Pseudomonadota</taxon>
        <taxon>Gammaproteobacteria</taxon>
        <taxon>Alteromonadales</taxon>
        <taxon>Colwelliaceae</taxon>
        <taxon>Thalassotalea</taxon>
    </lineage>
</organism>
<reference evidence="1 2" key="1">
    <citation type="submission" date="2023-03" db="EMBL/GenBank/DDBJ databases">
        <title>Draft genome sequence of Thalassotalea eurytherma JCM 18482T.</title>
        <authorList>
            <person name="Sawabe T."/>
        </authorList>
    </citation>
    <scope>NUCLEOTIDE SEQUENCE [LARGE SCALE GENOMIC DNA]</scope>
    <source>
        <strain evidence="1 2">JCM 18482</strain>
    </source>
</reference>
<dbReference type="RefSeq" id="WP_284209224.1">
    <property type="nucleotide sequence ID" value="NZ_BSSU01000027.1"/>
</dbReference>
<name>A0ABQ6H6F9_9GAMM</name>
<gene>
    <name evidence="1" type="ORF">theurythT_31910</name>
</gene>
<accession>A0ABQ6H6F9</accession>
<dbReference type="Proteomes" id="UP001157133">
    <property type="component" value="Unassembled WGS sequence"/>
</dbReference>
<evidence type="ECO:0000313" key="1">
    <source>
        <dbReference type="EMBL" id="GLX83738.1"/>
    </source>
</evidence>
<protein>
    <recommendedName>
        <fullName evidence="3">STAS/SEC14 domain-containing protein</fullName>
    </recommendedName>
</protein>
<evidence type="ECO:0000313" key="2">
    <source>
        <dbReference type="Proteomes" id="UP001157133"/>
    </source>
</evidence>
<comment type="caution">
    <text evidence="1">The sequence shown here is derived from an EMBL/GenBank/DDBJ whole genome shotgun (WGS) entry which is preliminary data.</text>
</comment>
<dbReference type="EMBL" id="BSSU01000027">
    <property type="protein sequence ID" value="GLX83738.1"/>
    <property type="molecule type" value="Genomic_DNA"/>
</dbReference>
<evidence type="ECO:0008006" key="3">
    <source>
        <dbReference type="Google" id="ProtNLM"/>
    </source>
</evidence>
<sequence>MNAHGDITLFWDGDLLIVKTFGPFNELGLKIIISKIRESILNKGLESWRKMEIWDEETLGSPDVVATGEAVAKWYKDNGCIASAIIVCNSLQEQLVDKITSNNTKSFRDQETAMNWLSLQNT</sequence>
<proteinExistence type="predicted"/>
<keyword evidence="2" id="KW-1185">Reference proteome</keyword>